<reference evidence="2" key="1">
    <citation type="submission" date="2018-11" db="EMBL/GenBank/DDBJ databases">
        <title>Draft genome sequences of proposed Pectobacterium aquaticum sp. nov. isolated in France from fresh water.</title>
        <authorList>
            <person name="Pedron J."/>
            <person name="Barny M.A."/>
        </authorList>
    </citation>
    <scope>NUCLEOTIDE SEQUENCE [LARGE SCALE GENOMIC DNA]</scope>
    <source>
        <strain evidence="2">A35-S23-M15</strain>
    </source>
</reference>
<proteinExistence type="predicted"/>
<dbReference type="EMBL" id="QHJW02000023">
    <property type="protein sequence ID" value="RRO08287.1"/>
    <property type="molecule type" value="Genomic_DNA"/>
</dbReference>
<evidence type="ECO:0000259" key="1">
    <source>
        <dbReference type="Pfam" id="PF26115"/>
    </source>
</evidence>
<sequence>MGGETSAIQRVASKITQDIFKVFKWQRAESQDMNWNCELQNHDKKTHPSDVVFYYLDPYEEELVYFNTDLKSYAEGTIGKSIVEGAISSLALATECANISTQWRTRYIRDESLGFNVRGLLFLYNHDNLYDKDFYSNVMKKIDPETIKCPPNIKLHILDPYIISDMINISSDIKMLIGSGELPQPDRFHYYYPDLSLTRIKHPVNDKTAATIEMLSSPYVILKYSDFTWMDEKKDGGYVIYYNQAGNNIDEFVYFLDMLSNYQILTEVKKLHIRHCHINPHPDAIHHFEKAKKKYSSHWLLGESDRLFSKVSFDKVATVVIQYSLEAIGMEQR</sequence>
<dbReference type="InterPro" id="IPR058873">
    <property type="entry name" value="PDDEXK_GAPS4"/>
</dbReference>
<dbReference type="RefSeq" id="WP_116237929.1">
    <property type="nucleotide sequence ID" value="NZ_QHJW02000023.1"/>
</dbReference>
<evidence type="ECO:0000313" key="3">
    <source>
        <dbReference type="Proteomes" id="UP000256817"/>
    </source>
</evidence>
<organism evidence="2 3">
    <name type="scientific">Pectobacterium aquaticum</name>
    <dbReference type="NCBI Taxonomy" id="2204145"/>
    <lineage>
        <taxon>Bacteria</taxon>
        <taxon>Pseudomonadati</taxon>
        <taxon>Pseudomonadota</taxon>
        <taxon>Gammaproteobacteria</taxon>
        <taxon>Enterobacterales</taxon>
        <taxon>Pectobacteriaceae</taxon>
        <taxon>Pectobacterium</taxon>
    </lineage>
</organism>
<comment type="caution">
    <text evidence="2">The sequence shown here is derived from an EMBL/GenBank/DDBJ whole genome shotgun (WGS) entry which is preliminary data.</text>
</comment>
<evidence type="ECO:0000313" key="2">
    <source>
        <dbReference type="EMBL" id="RRO08287.1"/>
    </source>
</evidence>
<keyword evidence="3" id="KW-1185">Reference proteome</keyword>
<protein>
    <recommendedName>
        <fullName evidence="1">GAPS4 PD-(D/E)XK nuclease domain-containing protein</fullName>
    </recommendedName>
</protein>
<dbReference type="Proteomes" id="UP000256817">
    <property type="component" value="Unassembled WGS sequence"/>
</dbReference>
<gene>
    <name evidence="2" type="ORF">DMB85_011440</name>
</gene>
<name>A0A3R8QA67_9GAMM</name>
<feature type="domain" description="GAPS4 PD-(D/E)XK nuclease" evidence="1">
    <location>
        <begin position="1"/>
        <end position="143"/>
    </location>
</feature>
<dbReference type="Pfam" id="PF26115">
    <property type="entry name" value="PDDEXK_GAPS4"/>
    <property type="match status" value="1"/>
</dbReference>
<accession>A0A3R8QA67</accession>